<dbReference type="InterPro" id="IPR043129">
    <property type="entry name" value="ATPase_NBD"/>
</dbReference>
<dbReference type="PANTHER" id="PTHR18964:SF173">
    <property type="entry name" value="GLUCOKINASE"/>
    <property type="match status" value="1"/>
</dbReference>
<gene>
    <name evidence="2" type="ORF">QE405_000508</name>
</gene>
<accession>A0AAJ1X1B5</accession>
<comment type="caution">
    <text evidence="2">The sequence shown here is derived from an EMBL/GenBank/DDBJ whole genome shotgun (WGS) entry which is preliminary data.</text>
</comment>
<dbReference type="Pfam" id="PF00480">
    <property type="entry name" value="ROK"/>
    <property type="match status" value="1"/>
</dbReference>
<keyword evidence="2" id="KW-0808">Transferase</keyword>
<dbReference type="SUPFAM" id="SSF53067">
    <property type="entry name" value="Actin-like ATPase domain"/>
    <property type="match status" value="1"/>
</dbReference>
<evidence type="ECO:0000313" key="3">
    <source>
        <dbReference type="Proteomes" id="UP001239215"/>
    </source>
</evidence>
<dbReference type="EMBL" id="JAUTAN010000001">
    <property type="protein sequence ID" value="MDQ1103224.1"/>
    <property type="molecule type" value="Genomic_DNA"/>
</dbReference>
<comment type="similarity">
    <text evidence="1">Belongs to the ROK (NagC/XylR) family.</text>
</comment>
<dbReference type="GO" id="GO:0004340">
    <property type="term" value="F:glucokinase activity"/>
    <property type="evidence" value="ECO:0007669"/>
    <property type="project" value="UniProtKB-EC"/>
</dbReference>
<evidence type="ECO:0000256" key="1">
    <source>
        <dbReference type="ARBA" id="ARBA00006479"/>
    </source>
</evidence>
<sequence>MSEPGPVHVGVDVGGTKILAGVVDAAGAVQDVAVRRTPGRTSSVLLLESTVAEAVEEVVDGRPVAAVGLAAAGFVDGAGERVMFAPHLPWRGEAVRRRLEATLGAPVLLDNDANAAGWAEHRYGAARGASLSLTVTVGTGIGGAVVLGPETGSSAGSGAGSGGGEPRLLRGRNGMAGEFGHQQVVPDGVACECGGRGCWEQYASGNALVAFARARVGREPTVLDDWCGGVPDRLTGPMVTDAAAAGDLVALQAFGHVGDWLGVGIANLVAALDPEIVVVGGGVSAVGDLLLDPARAALGRSLVGAPHRVVPPLRPAALGPEAAIVGAAALAAARFGGSPAAR</sequence>
<dbReference type="RefSeq" id="WP_307198655.1">
    <property type="nucleotide sequence ID" value="NZ_JAUTAN010000001.1"/>
</dbReference>
<name>A0AAJ1X1B5_9ACTN</name>
<organism evidence="2 3">
    <name type="scientific">Nocardioides zeae</name>
    <dbReference type="NCBI Taxonomy" id="1457234"/>
    <lineage>
        <taxon>Bacteria</taxon>
        <taxon>Bacillati</taxon>
        <taxon>Actinomycetota</taxon>
        <taxon>Actinomycetes</taxon>
        <taxon>Propionibacteriales</taxon>
        <taxon>Nocardioidaceae</taxon>
        <taxon>Nocardioides</taxon>
    </lineage>
</organism>
<dbReference type="Proteomes" id="UP001239215">
    <property type="component" value="Unassembled WGS sequence"/>
</dbReference>
<reference evidence="2" key="1">
    <citation type="submission" date="2023-07" db="EMBL/GenBank/DDBJ databases">
        <title>Functional and genomic diversity of the sorghum phyllosphere microbiome.</title>
        <authorList>
            <person name="Shade A."/>
        </authorList>
    </citation>
    <scope>NUCLEOTIDE SEQUENCE</scope>
    <source>
        <strain evidence="2">SORGH_AS_1067</strain>
    </source>
</reference>
<dbReference type="Gene3D" id="3.30.420.40">
    <property type="match status" value="2"/>
</dbReference>
<dbReference type="EC" id="2.7.1.2" evidence="2"/>
<protein>
    <submittedName>
        <fullName evidence="2">Glucokinase</fullName>
        <ecNumber evidence="2">2.7.1.2</ecNumber>
    </submittedName>
</protein>
<dbReference type="AlphaFoldDB" id="A0AAJ1X1B5"/>
<dbReference type="InterPro" id="IPR000600">
    <property type="entry name" value="ROK"/>
</dbReference>
<proteinExistence type="inferred from homology"/>
<evidence type="ECO:0000313" key="2">
    <source>
        <dbReference type="EMBL" id="MDQ1103224.1"/>
    </source>
</evidence>
<dbReference type="PANTHER" id="PTHR18964">
    <property type="entry name" value="ROK (REPRESSOR, ORF, KINASE) FAMILY"/>
    <property type="match status" value="1"/>
</dbReference>